<keyword evidence="3" id="KW-1185">Reference proteome</keyword>
<dbReference type="STRING" id="1316194.A0A1Q5UI39"/>
<dbReference type="EMBL" id="MNBE01000248">
    <property type="protein sequence ID" value="OKP12099.1"/>
    <property type="molecule type" value="Genomic_DNA"/>
</dbReference>
<reference evidence="2 3" key="1">
    <citation type="submission" date="2016-10" db="EMBL/GenBank/DDBJ databases">
        <title>Genome sequence of the ascomycete fungus Penicillium subrubescens.</title>
        <authorList>
            <person name="De Vries R.P."/>
            <person name="Peng M."/>
            <person name="Dilokpimol A."/>
            <person name="Hilden K."/>
            <person name="Makela M.R."/>
            <person name="Grigoriev I."/>
            <person name="Riley R."/>
            <person name="Granchi Z."/>
        </authorList>
    </citation>
    <scope>NUCLEOTIDE SEQUENCE [LARGE SCALE GENOMIC DNA]</scope>
    <source>
        <strain evidence="2 3">CBS 132785</strain>
    </source>
</reference>
<organism evidence="2 3">
    <name type="scientific">Penicillium subrubescens</name>
    <dbReference type="NCBI Taxonomy" id="1316194"/>
    <lineage>
        <taxon>Eukaryota</taxon>
        <taxon>Fungi</taxon>
        <taxon>Dikarya</taxon>
        <taxon>Ascomycota</taxon>
        <taxon>Pezizomycotina</taxon>
        <taxon>Eurotiomycetes</taxon>
        <taxon>Eurotiomycetidae</taxon>
        <taxon>Eurotiales</taxon>
        <taxon>Aspergillaceae</taxon>
        <taxon>Penicillium</taxon>
    </lineage>
</organism>
<dbReference type="Proteomes" id="UP000186955">
    <property type="component" value="Unassembled WGS sequence"/>
</dbReference>
<evidence type="ECO:0000313" key="2">
    <source>
        <dbReference type="EMBL" id="OKP12099.1"/>
    </source>
</evidence>
<protein>
    <submittedName>
        <fullName evidence="2">Uncharacterized protein</fullName>
    </submittedName>
</protein>
<comment type="caution">
    <text evidence="2">The sequence shown here is derived from an EMBL/GenBank/DDBJ whole genome shotgun (WGS) entry which is preliminary data.</text>
</comment>
<gene>
    <name evidence="2" type="ORF">PENSUB_2358</name>
</gene>
<evidence type="ECO:0000256" key="1">
    <source>
        <dbReference type="SAM" id="MobiDB-lite"/>
    </source>
</evidence>
<feature type="compositionally biased region" description="Basic and acidic residues" evidence="1">
    <location>
        <begin position="92"/>
        <end position="128"/>
    </location>
</feature>
<evidence type="ECO:0000313" key="3">
    <source>
        <dbReference type="Proteomes" id="UP000186955"/>
    </source>
</evidence>
<sequence length="128" mass="13893">MQRLGIETENTLTSAVPVSAADVGSHHWREILGYDAAPPRHGTGRENILPQVKLEIHGSNRKFATSQSPVGPRGLKGGMMSASRSGLDSNDGSDRESISPSNEKAETVGSEENHRSLAVEKDKMKRFR</sequence>
<feature type="region of interest" description="Disordered" evidence="1">
    <location>
        <begin position="60"/>
        <end position="128"/>
    </location>
</feature>
<accession>A0A1Q5UI39</accession>
<name>A0A1Q5UI39_9EURO</name>
<proteinExistence type="predicted"/>
<dbReference type="AlphaFoldDB" id="A0A1Q5UI39"/>